<protein>
    <submittedName>
        <fullName evidence="3">Phage integrase family protein</fullName>
    </submittedName>
</protein>
<dbReference type="Proteomes" id="UP000199546">
    <property type="component" value="Unassembled WGS sequence"/>
</dbReference>
<dbReference type="InterPro" id="IPR002104">
    <property type="entry name" value="Integrase_catalytic"/>
</dbReference>
<dbReference type="SUPFAM" id="SSF56349">
    <property type="entry name" value="DNA breaking-rejoining enzymes"/>
    <property type="match status" value="1"/>
</dbReference>
<dbReference type="Gene3D" id="1.10.443.10">
    <property type="entry name" value="Intergrase catalytic core"/>
    <property type="match status" value="1"/>
</dbReference>
<dbReference type="EMBL" id="FPBA01000050">
    <property type="protein sequence ID" value="SFU09966.1"/>
    <property type="molecule type" value="Genomic_DNA"/>
</dbReference>
<proteinExistence type="predicted"/>
<dbReference type="InterPro" id="IPR013762">
    <property type="entry name" value="Integrase-like_cat_sf"/>
</dbReference>
<accession>A0A1I7DEF0</accession>
<keyword evidence="1" id="KW-0233">DNA recombination</keyword>
<dbReference type="STRING" id="1296565.SAMN05660657_05671"/>
<evidence type="ECO:0000259" key="2">
    <source>
        <dbReference type="PROSITE" id="PS51898"/>
    </source>
</evidence>
<evidence type="ECO:0000313" key="3">
    <source>
        <dbReference type="EMBL" id="SFU09966.1"/>
    </source>
</evidence>
<dbReference type="GO" id="GO:0006310">
    <property type="term" value="P:DNA recombination"/>
    <property type="evidence" value="ECO:0007669"/>
    <property type="project" value="UniProtKB-KW"/>
</dbReference>
<keyword evidence="4" id="KW-1185">Reference proteome</keyword>
<sequence length="143" mass="15253">MATTDQVFALHDAVAEHLRPAMLLGAFAGLRTAEVVGLRVVDVDLEAGVVTPVQQAGAMPLKSAMSGESIPIPVELVDQLAAAMRRFPGHTVVTDGMRGPSSTWAIERAVLAARRKGVGLPEDFRFHDLRHSCASLLTSRGRT</sequence>
<dbReference type="InterPro" id="IPR011010">
    <property type="entry name" value="DNA_brk_join_enz"/>
</dbReference>
<reference evidence="4" key="1">
    <citation type="submission" date="2016-10" db="EMBL/GenBank/DDBJ databases">
        <authorList>
            <person name="Varghese N."/>
            <person name="Submissions S."/>
        </authorList>
    </citation>
    <scope>NUCLEOTIDE SEQUENCE [LARGE SCALE GENOMIC DNA]</scope>
    <source>
        <strain evidence="4">DSM 46136</strain>
    </source>
</reference>
<evidence type="ECO:0000256" key="1">
    <source>
        <dbReference type="ARBA" id="ARBA00023172"/>
    </source>
</evidence>
<dbReference type="AlphaFoldDB" id="A0A1I7DEF0"/>
<dbReference type="Pfam" id="PF00589">
    <property type="entry name" value="Phage_integrase"/>
    <property type="match status" value="1"/>
</dbReference>
<feature type="domain" description="Tyr recombinase" evidence="2">
    <location>
        <begin position="1"/>
        <end position="143"/>
    </location>
</feature>
<gene>
    <name evidence="3" type="ORF">SAMN05660657_05671</name>
</gene>
<evidence type="ECO:0000313" key="4">
    <source>
        <dbReference type="Proteomes" id="UP000199546"/>
    </source>
</evidence>
<dbReference type="GO" id="GO:0015074">
    <property type="term" value="P:DNA integration"/>
    <property type="evidence" value="ECO:0007669"/>
    <property type="project" value="InterPro"/>
</dbReference>
<dbReference type="RefSeq" id="WP_217644968.1">
    <property type="nucleotide sequence ID" value="NZ_FPBA01000050.1"/>
</dbReference>
<dbReference type="GO" id="GO:0003677">
    <property type="term" value="F:DNA binding"/>
    <property type="evidence" value="ECO:0007669"/>
    <property type="project" value="InterPro"/>
</dbReference>
<organism evidence="3 4">
    <name type="scientific">Geodermatophilus amargosae</name>
    <dbReference type="NCBI Taxonomy" id="1296565"/>
    <lineage>
        <taxon>Bacteria</taxon>
        <taxon>Bacillati</taxon>
        <taxon>Actinomycetota</taxon>
        <taxon>Actinomycetes</taxon>
        <taxon>Geodermatophilales</taxon>
        <taxon>Geodermatophilaceae</taxon>
        <taxon>Geodermatophilus</taxon>
    </lineage>
</organism>
<dbReference type="PROSITE" id="PS51898">
    <property type="entry name" value="TYR_RECOMBINASE"/>
    <property type="match status" value="1"/>
</dbReference>
<name>A0A1I7DEF0_9ACTN</name>